<dbReference type="Proteomes" id="UP000242287">
    <property type="component" value="Unassembled WGS sequence"/>
</dbReference>
<dbReference type="AlphaFoldDB" id="A0A2A9NFJ0"/>
<dbReference type="STRING" id="703135.A0A2A9NFJ0"/>
<evidence type="ECO:0000313" key="2">
    <source>
        <dbReference type="Proteomes" id="UP000242287"/>
    </source>
</evidence>
<name>A0A2A9NFJ0_9AGAR</name>
<sequence length="414" mass="47306">MTFSKLPSETLDEIFHHLHHDRSSLLACSLTSRVLVLPARRLLFWHITLPLSKTDIMMRLLSDEHCTIATALRGLTLTDRTQSQIPSKSESPKETDISTVKVQLASLQVIRLEYIYEDCIPSVIWDLLEGLPGVREVQVDQVYWRNSPRLFSLLSSMPVFERFAITSCHWSGLNLSLPPPPCVRNRLLVPVLEIGPSAQKDILHWLAAHGRSLTLHVLSLNLAINVETARLVGSLLDMVAPTLRELQLSLGNGILGEKLVLQSYMFIYMYSFFIDSQVLDIVKFNACSNLRSLTIVTRYDPPRNTNVNLCIRSVFPQLLGVKSLRTLSWMVYVDKKKSRLPLVGFSEQVLYDEFNWPLLSQELRSSIGAQLNRLRICIEHYPVQFHEQTERYLRSECFPEMDGKGKLQVIFHAP</sequence>
<keyword evidence="2" id="KW-1185">Reference proteome</keyword>
<accession>A0A2A9NFJ0</accession>
<protein>
    <recommendedName>
        <fullName evidence="3">F-box domain-containing protein</fullName>
    </recommendedName>
</protein>
<evidence type="ECO:0008006" key="3">
    <source>
        <dbReference type="Google" id="ProtNLM"/>
    </source>
</evidence>
<gene>
    <name evidence="1" type="ORF">AMATHDRAFT_51015</name>
</gene>
<dbReference type="OrthoDB" id="2987486at2759"/>
<reference evidence="1 2" key="1">
    <citation type="submission" date="2014-02" db="EMBL/GenBank/DDBJ databases">
        <title>Transposable element dynamics among asymbiotic and ectomycorrhizal Amanita fungi.</title>
        <authorList>
            <consortium name="DOE Joint Genome Institute"/>
            <person name="Hess J."/>
            <person name="Skrede I."/>
            <person name="Wolfe B."/>
            <person name="LaButti K."/>
            <person name="Ohm R.A."/>
            <person name="Grigoriev I.V."/>
            <person name="Pringle A."/>
        </authorList>
    </citation>
    <scope>NUCLEOTIDE SEQUENCE [LARGE SCALE GENOMIC DNA]</scope>
    <source>
        <strain evidence="1 2">SKay4041</strain>
    </source>
</reference>
<organism evidence="1 2">
    <name type="scientific">Amanita thiersii Skay4041</name>
    <dbReference type="NCBI Taxonomy" id="703135"/>
    <lineage>
        <taxon>Eukaryota</taxon>
        <taxon>Fungi</taxon>
        <taxon>Dikarya</taxon>
        <taxon>Basidiomycota</taxon>
        <taxon>Agaricomycotina</taxon>
        <taxon>Agaricomycetes</taxon>
        <taxon>Agaricomycetidae</taxon>
        <taxon>Agaricales</taxon>
        <taxon>Pluteineae</taxon>
        <taxon>Amanitaceae</taxon>
        <taxon>Amanita</taxon>
    </lineage>
</organism>
<dbReference type="EMBL" id="KZ302187">
    <property type="protein sequence ID" value="PFH46482.1"/>
    <property type="molecule type" value="Genomic_DNA"/>
</dbReference>
<evidence type="ECO:0000313" key="1">
    <source>
        <dbReference type="EMBL" id="PFH46482.1"/>
    </source>
</evidence>
<proteinExistence type="predicted"/>